<dbReference type="EMBL" id="PUHW01000089">
    <property type="protein sequence ID" value="KAG0689292.1"/>
    <property type="molecule type" value="Genomic_DNA"/>
</dbReference>
<proteinExistence type="predicted"/>
<comment type="caution">
    <text evidence="1">The sequence shown here is derived from an EMBL/GenBank/DDBJ whole genome shotgun (WGS) entry which is preliminary data.</text>
</comment>
<protein>
    <submittedName>
        <fullName evidence="1">Uncharacterized protein</fullName>
    </submittedName>
</protein>
<dbReference type="Proteomes" id="UP000697127">
    <property type="component" value="Unassembled WGS sequence"/>
</dbReference>
<sequence>MSKEISSNPNTKFLVIKIKIVEEIVNVLSKPSKYGISDKDIFTVFNSSSSMLDNIVNGPKLTSSTVSKNSSGSSKTNQPISTKMVDFQNLVALGQQLADKRKIIKVEAPNAIQDSLLTVTSIYKTLSTHVYINHVKTPSSTAAVNAATASSNEGESSWWNMIYSSKPINKTLDPKNSSSPNSEISMGLFQNSTNKDIDSITMSTNPLESHDYFPDLRLVLKNVLILFISFFKRYDELISQVTTLSNLENELIKSLRDLMLLLNVSILNKLVEIFKMLNPNINLKTENDIFNVLTA</sequence>
<organism evidence="1 2">
    <name type="scientific">Pichia californica</name>
    <dbReference type="NCBI Taxonomy" id="460514"/>
    <lineage>
        <taxon>Eukaryota</taxon>
        <taxon>Fungi</taxon>
        <taxon>Dikarya</taxon>
        <taxon>Ascomycota</taxon>
        <taxon>Saccharomycotina</taxon>
        <taxon>Pichiomycetes</taxon>
        <taxon>Pichiales</taxon>
        <taxon>Pichiaceae</taxon>
        <taxon>Pichia</taxon>
    </lineage>
</organism>
<gene>
    <name evidence="1" type="ORF">C6P40_005268</name>
</gene>
<keyword evidence="2" id="KW-1185">Reference proteome</keyword>
<name>A0A9P6WLN5_9ASCO</name>
<accession>A0A9P6WLN5</accession>
<reference evidence="1" key="1">
    <citation type="submission" date="2020-11" db="EMBL/GenBank/DDBJ databases">
        <title>Kefir isolates.</title>
        <authorList>
            <person name="Marcisauskas S."/>
            <person name="Kim Y."/>
            <person name="Blasche S."/>
        </authorList>
    </citation>
    <scope>NUCLEOTIDE SEQUENCE</scope>
    <source>
        <strain evidence="1">Olga-1</strain>
    </source>
</reference>
<evidence type="ECO:0000313" key="1">
    <source>
        <dbReference type="EMBL" id="KAG0689292.1"/>
    </source>
</evidence>
<dbReference type="AlphaFoldDB" id="A0A9P6WLN5"/>
<evidence type="ECO:0000313" key="2">
    <source>
        <dbReference type="Proteomes" id="UP000697127"/>
    </source>
</evidence>